<accession>A0ABW3LXA5</accession>
<keyword evidence="3" id="KW-1185">Reference proteome</keyword>
<protein>
    <submittedName>
        <fullName evidence="2">M28 family metallopeptidase</fullName>
    </submittedName>
</protein>
<reference evidence="3" key="1">
    <citation type="journal article" date="2019" name="Int. J. Syst. Evol. Microbiol.">
        <title>The Global Catalogue of Microorganisms (GCM) 10K type strain sequencing project: providing services to taxonomists for standard genome sequencing and annotation.</title>
        <authorList>
            <consortium name="The Broad Institute Genomics Platform"/>
            <consortium name="The Broad Institute Genome Sequencing Center for Infectious Disease"/>
            <person name="Wu L."/>
            <person name="Ma J."/>
        </authorList>
    </citation>
    <scope>NUCLEOTIDE SEQUENCE [LARGE SCALE GENOMIC DNA]</scope>
    <source>
        <strain evidence="3">CCUG 55854</strain>
    </source>
</reference>
<dbReference type="InterPro" id="IPR007484">
    <property type="entry name" value="Peptidase_M28"/>
</dbReference>
<gene>
    <name evidence="2" type="ORF">ACFQ2N_11645</name>
</gene>
<dbReference type="PANTHER" id="PTHR12147:SF26">
    <property type="entry name" value="PEPTIDASE M28 DOMAIN-CONTAINING PROTEIN"/>
    <property type="match status" value="1"/>
</dbReference>
<dbReference type="PANTHER" id="PTHR12147">
    <property type="entry name" value="METALLOPEPTIDASE M28 FAMILY MEMBER"/>
    <property type="match status" value="1"/>
</dbReference>
<organism evidence="2 3">
    <name type="scientific">Pseudoxanthomonas kaohsiungensis</name>
    <dbReference type="NCBI Taxonomy" id="283923"/>
    <lineage>
        <taxon>Bacteria</taxon>
        <taxon>Pseudomonadati</taxon>
        <taxon>Pseudomonadota</taxon>
        <taxon>Gammaproteobacteria</taxon>
        <taxon>Lysobacterales</taxon>
        <taxon>Lysobacteraceae</taxon>
        <taxon>Pseudoxanthomonas</taxon>
    </lineage>
</organism>
<dbReference type="SUPFAM" id="SSF53187">
    <property type="entry name" value="Zn-dependent exopeptidases"/>
    <property type="match status" value="1"/>
</dbReference>
<dbReference type="RefSeq" id="WP_162377417.1">
    <property type="nucleotide sequence ID" value="NZ_JBHTKN010000007.1"/>
</dbReference>
<evidence type="ECO:0000313" key="3">
    <source>
        <dbReference type="Proteomes" id="UP001597033"/>
    </source>
</evidence>
<dbReference type="EMBL" id="JBHTKN010000007">
    <property type="protein sequence ID" value="MFD1042996.1"/>
    <property type="molecule type" value="Genomic_DNA"/>
</dbReference>
<feature type="domain" description="Peptidase M28" evidence="1">
    <location>
        <begin position="61"/>
        <end position="260"/>
    </location>
</feature>
<evidence type="ECO:0000259" key="1">
    <source>
        <dbReference type="Pfam" id="PF04389"/>
    </source>
</evidence>
<dbReference type="InterPro" id="IPR045175">
    <property type="entry name" value="M28_fam"/>
</dbReference>
<dbReference type="Gene3D" id="3.40.630.10">
    <property type="entry name" value="Zn peptidases"/>
    <property type="match status" value="1"/>
</dbReference>
<sequence length="292" mass="30350">MPTTAAATTDAIATRWQAQVVGISLGEDTAARASAIGTRLDALGLDWREEPFEADGLSGRNLVVDLGGPAGAPLLLIGAHYDRVDVGHGATDNASGVATVLELAQALKARPLDNHRVKLAFWDLEERGLLGAHAWIATPGQEQPALYVNFDVFGWGDTLWMMTPQDGTPLLAALHAASRVEGIGFQPGDRYPPTDHLAFLKAGWPAVSFSLVGGDEIAAILQAFDGQAPDPAPRVMQVIHSPSDDASQLDPAAVPEALRVVEAGLRALDVTAVAEVPRAESPASAAGASGGP</sequence>
<proteinExistence type="predicted"/>
<dbReference type="Pfam" id="PF04389">
    <property type="entry name" value="Peptidase_M28"/>
    <property type="match status" value="1"/>
</dbReference>
<comment type="caution">
    <text evidence="2">The sequence shown here is derived from an EMBL/GenBank/DDBJ whole genome shotgun (WGS) entry which is preliminary data.</text>
</comment>
<dbReference type="Proteomes" id="UP001597033">
    <property type="component" value="Unassembled WGS sequence"/>
</dbReference>
<evidence type="ECO:0000313" key="2">
    <source>
        <dbReference type="EMBL" id="MFD1042996.1"/>
    </source>
</evidence>
<name>A0ABW3LXA5_9GAMM</name>